<dbReference type="InterPro" id="IPR036063">
    <property type="entry name" value="Smr_dom_sf"/>
</dbReference>
<evidence type="ECO:0000259" key="1">
    <source>
        <dbReference type="PROSITE" id="PS50828"/>
    </source>
</evidence>
<evidence type="ECO:0000313" key="2">
    <source>
        <dbReference type="EMBL" id="PJR04771.1"/>
    </source>
</evidence>
<sequence>MKKFDIGDYVEVLDDDLKGRVVAVDNEEYVIETNEGFWLNYPARALILSGDKNVIREASTRSAVGLAKSEKVDSSKKYNQPNKRTKEEFIFKVDLHIEKLIAKPGSLSDFDKLNLQVDTARAQLEFAQRNNIRHIVFIHGMGDGVLKAELEFLFGRYSDLAFQDADYHKYGLGATEVFLNYKGGL</sequence>
<dbReference type="EMBL" id="NIPO01000001">
    <property type="protein sequence ID" value="PJR04771.1"/>
    <property type="molecule type" value="Genomic_DNA"/>
</dbReference>
<dbReference type="InterPro" id="IPR002625">
    <property type="entry name" value="Smr_dom"/>
</dbReference>
<reference evidence="2 3" key="1">
    <citation type="submission" date="2017-06" db="EMBL/GenBank/DDBJ databases">
        <title>Description of Avrilella dinanensis gen. nov. sp. nov.</title>
        <authorList>
            <person name="Leyer C."/>
            <person name="Sassi M."/>
            <person name="Minet J."/>
            <person name="Kayal S."/>
            <person name="Cattoir V."/>
        </authorList>
    </citation>
    <scope>NUCLEOTIDE SEQUENCE [LARGE SCALE GENOMIC DNA]</scope>
    <source>
        <strain evidence="2 3">UR159</strain>
    </source>
</reference>
<evidence type="ECO:0000313" key="3">
    <source>
        <dbReference type="Proteomes" id="UP000231960"/>
    </source>
</evidence>
<protein>
    <recommendedName>
        <fullName evidence="1">Smr domain-containing protein</fullName>
    </recommendedName>
</protein>
<proteinExistence type="predicted"/>
<keyword evidence="3" id="KW-1185">Reference proteome</keyword>
<gene>
    <name evidence="2" type="ORF">CDL10_09620</name>
</gene>
<dbReference type="PROSITE" id="PS50828">
    <property type="entry name" value="SMR"/>
    <property type="match status" value="1"/>
</dbReference>
<name>A0A2M9R7C7_9FLAO</name>
<feature type="domain" description="Smr" evidence="1">
    <location>
        <begin position="120"/>
        <end position="180"/>
    </location>
</feature>
<dbReference type="OrthoDB" id="1524810at2"/>
<dbReference type="AlphaFoldDB" id="A0A2M9R7C7"/>
<dbReference type="RefSeq" id="WP_100678328.1">
    <property type="nucleotide sequence ID" value="NZ_JAJUJS010000007.1"/>
</dbReference>
<dbReference type="Pfam" id="PF01713">
    <property type="entry name" value="Smr"/>
    <property type="match status" value="1"/>
</dbReference>
<organism evidence="2 3">
    <name type="scientific">Avrilella dinanensis</name>
    <dbReference type="NCBI Taxonomy" id="2008672"/>
    <lineage>
        <taxon>Bacteria</taxon>
        <taxon>Pseudomonadati</taxon>
        <taxon>Bacteroidota</taxon>
        <taxon>Flavobacteriia</taxon>
        <taxon>Flavobacteriales</taxon>
        <taxon>Flavobacteriaceae</taxon>
        <taxon>Avrilella</taxon>
    </lineage>
</organism>
<accession>A0A2M9R7C7</accession>
<comment type="caution">
    <text evidence="2">The sequence shown here is derived from an EMBL/GenBank/DDBJ whole genome shotgun (WGS) entry which is preliminary data.</text>
</comment>
<dbReference type="Proteomes" id="UP000231960">
    <property type="component" value="Unassembled WGS sequence"/>
</dbReference>
<dbReference type="Gene3D" id="3.30.1370.110">
    <property type="match status" value="1"/>
</dbReference>